<dbReference type="Pfam" id="PF08238">
    <property type="entry name" value="Sel1"/>
    <property type="match status" value="2"/>
</dbReference>
<dbReference type="InterPro" id="IPR006597">
    <property type="entry name" value="Sel1-like"/>
</dbReference>
<dbReference type="EMBL" id="JAVRIF010000001">
    <property type="protein sequence ID" value="MDT0602451.1"/>
    <property type="molecule type" value="Genomic_DNA"/>
</dbReference>
<evidence type="ECO:0000313" key="1">
    <source>
        <dbReference type="EMBL" id="MDT0602451.1"/>
    </source>
</evidence>
<gene>
    <name evidence="1" type="ORF">RM573_02475</name>
</gene>
<dbReference type="Gene3D" id="1.25.40.10">
    <property type="entry name" value="Tetratricopeptide repeat domain"/>
    <property type="match status" value="1"/>
</dbReference>
<dbReference type="InterPro" id="IPR050767">
    <property type="entry name" value="Sel1_AlgK"/>
</dbReference>
<reference evidence="1 2" key="1">
    <citation type="submission" date="2023-09" db="EMBL/GenBank/DDBJ databases">
        <authorList>
            <person name="Rey-Velasco X."/>
        </authorList>
    </citation>
    <scope>NUCLEOTIDE SEQUENCE [LARGE SCALE GENOMIC DNA]</scope>
    <source>
        <strain evidence="1 2">W431</strain>
    </source>
</reference>
<sequence length="262" mass="30296">MLVASLIAFKYQQHHVEQSLTEQLVLSPKIDDIYFLDFRLFNESLRPKEKYRIAKVFDITGDIITLRYGDLLFPSKHKAADSIRFGQLRYNEYFQPERFNFSHQEIQALRNAGAIYLVKRPWQNKVFGNFISPATPPENSSSFILGKKEYLSGVAYFEDPYDEQGLHKAFQYFTQSATLGFPKGQIRLAQMYLEGLATDKNLDLALYWLQQAALQSNKRAIIKYGIVCQQVESCNLVDFYQFLIESGVNLKVREMPVKLSSS</sequence>
<dbReference type="PANTHER" id="PTHR11102">
    <property type="entry name" value="SEL-1-LIKE PROTEIN"/>
    <property type="match status" value="1"/>
</dbReference>
<dbReference type="SUPFAM" id="SSF81901">
    <property type="entry name" value="HCP-like"/>
    <property type="match status" value="1"/>
</dbReference>
<dbReference type="RefSeq" id="WP_311576713.1">
    <property type="nucleotide sequence ID" value="NZ_JAVRIF010000001.1"/>
</dbReference>
<name>A0ABU2ZX08_9GAMM</name>
<evidence type="ECO:0000313" key="2">
    <source>
        <dbReference type="Proteomes" id="UP001266357"/>
    </source>
</evidence>
<accession>A0ABU2ZX08</accession>
<dbReference type="PANTHER" id="PTHR11102:SF160">
    <property type="entry name" value="ERAD-ASSOCIATED E3 UBIQUITIN-PROTEIN LIGASE COMPONENT HRD3"/>
    <property type="match status" value="1"/>
</dbReference>
<dbReference type="SMART" id="SM00671">
    <property type="entry name" value="SEL1"/>
    <property type="match status" value="2"/>
</dbReference>
<dbReference type="Proteomes" id="UP001266357">
    <property type="component" value="Unassembled WGS sequence"/>
</dbReference>
<keyword evidence="2" id="KW-1185">Reference proteome</keyword>
<proteinExistence type="predicted"/>
<comment type="caution">
    <text evidence="1">The sequence shown here is derived from an EMBL/GenBank/DDBJ whole genome shotgun (WGS) entry which is preliminary data.</text>
</comment>
<protein>
    <submittedName>
        <fullName evidence="1">Sel1 repeat family protein</fullName>
    </submittedName>
</protein>
<organism evidence="1 2">
    <name type="scientific">Thalassotalea castellviae</name>
    <dbReference type="NCBI Taxonomy" id="3075612"/>
    <lineage>
        <taxon>Bacteria</taxon>
        <taxon>Pseudomonadati</taxon>
        <taxon>Pseudomonadota</taxon>
        <taxon>Gammaproteobacteria</taxon>
        <taxon>Alteromonadales</taxon>
        <taxon>Colwelliaceae</taxon>
        <taxon>Thalassotalea</taxon>
    </lineage>
</organism>
<dbReference type="InterPro" id="IPR011990">
    <property type="entry name" value="TPR-like_helical_dom_sf"/>
</dbReference>